<gene>
    <name evidence="7" type="ORF">ACFP0N_37205</name>
</gene>
<proteinExistence type="predicted"/>
<dbReference type="InterPro" id="IPR011701">
    <property type="entry name" value="MFS"/>
</dbReference>
<dbReference type="PANTHER" id="PTHR23501:SF197">
    <property type="entry name" value="COMD"/>
    <property type="match status" value="1"/>
</dbReference>
<dbReference type="Gene3D" id="1.20.1250.20">
    <property type="entry name" value="MFS general substrate transporter like domains"/>
    <property type="match status" value="1"/>
</dbReference>
<dbReference type="PROSITE" id="PS50850">
    <property type="entry name" value="MFS"/>
    <property type="match status" value="1"/>
</dbReference>
<feature type="transmembrane region" description="Helical" evidence="5">
    <location>
        <begin position="403"/>
        <end position="422"/>
    </location>
</feature>
<evidence type="ECO:0000256" key="2">
    <source>
        <dbReference type="ARBA" id="ARBA00022692"/>
    </source>
</evidence>
<feature type="transmembrane region" description="Helical" evidence="5">
    <location>
        <begin position="227"/>
        <end position="245"/>
    </location>
</feature>
<feature type="transmembrane region" description="Helical" evidence="5">
    <location>
        <begin position="297"/>
        <end position="320"/>
    </location>
</feature>
<feature type="transmembrane region" description="Helical" evidence="5">
    <location>
        <begin position="102"/>
        <end position="124"/>
    </location>
</feature>
<sequence>MTEPQRKLGMLLCLITIILAVLDMNIVSAATVPIVRDLDPVHGVDRLPWLVSSFALAATALLPLYGKLCDLYGAKRVLLGAVGTFLLGSALCGAAQSMEQLIAFRAVQGVGGGGLMSVTMVVMAQLKDPTGEKGGGGGMGGIVGGAGMAVGPLIGALLADHLDWRWIFYVNLPLGLLVLVGSALVLKLPKSVGRGGLDFAGAALAAAFATGLLLVTEWGGKDYAWTSPQILALAAATLAALGLFVRRQATAAEPLLPLSLFRVPEIRIGFAVQGLVGMGLMGAIMYVMLYLQVARGVAATSASLYLIPMAVGMTGVGLVIDRLAARGWSVRAVLASGATCASVALLLLGLSGPETSLWLVRAELVLLGCGLGQLIGHLIGVVQDAAPKHQLGVATTGVRFFQTLGGALGAALFGTLLARVFADGEPGMPLGAVGRTTGAARVHAVQSFVEAVDVVFFTASGVMALAVLLALRLRPRPVAGAAGDPAGERPVLAA</sequence>
<feature type="transmembrane region" description="Helical" evidence="5">
    <location>
        <begin position="364"/>
        <end position="382"/>
    </location>
</feature>
<dbReference type="Pfam" id="PF07690">
    <property type="entry name" value="MFS_1"/>
    <property type="match status" value="1"/>
</dbReference>
<evidence type="ECO:0000256" key="1">
    <source>
        <dbReference type="ARBA" id="ARBA00004651"/>
    </source>
</evidence>
<reference evidence="8" key="1">
    <citation type="journal article" date="2019" name="Int. J. Syst. Evol. Microbiol.">
        <title>The Global Catalogue of Microorganisms (GCM) 10K type strain sequencing project: providing services to taxonomists for standard genome sequencing and annotation.</title>
        <authorList>
            <consortium name="The Broad Institute Genomics Platform"/>
            <consortium name="The Broad Institute Genome Sequencing Center for Infectious Disease"/>
            <person name="Wu L."/>
            <person name="Ma J."/>
        </authorList>
    </citation>
    <scope>NUCLEOTIDE SEQUENCE [LARGE SCALE GENOMIC DNA]</scope>
    <source>
        <strain evidence="8">CGMCC 4.1469</strain>
    </source>
</reference>
<evidence type="ECO:0000256" key="5">
    <source>
        <dbReference type="SAM" id="Phobius"/>
    </source>
</evidence>
<dbReference type="InterPro" id="IPR036259">
    <property type="entry name" value="MFS_trans_sf"/>
</dbReference>
<evidence type="ECO:0000313" key="7">
    <source>
        <dbReference type="EMBL" id="MFC5890606.1"/>
    </source>
</evidence>
<keyword evidence="2 5" id="KW-0812">Transmembrane</keyword>
<dbReference type="Proteomes" id="UP001596067">
    <property type="component" value="Unassembled WGS sequence"/>
</dbReference>
<feature type="transmembrane region" description="Helical" evidence="5">
    <location>
        <begin position="454"/>
        <end position="471"/>
    </location>
</feature>
<feature type="transmembrane region" description="Helical" evidence="5">
    <location>
        <begin position="47"/>
        <end position="65"/>
    </location>
</feature>
<name>A0ABW1F8M0_9ACTN</name>
<dbReference type="SUPFAM" id="SSF103473">
    <property type="entry name" value="MFS general substrate transporter"/>
    <property type="match status" value="1"/>
</dbReference>
<dbReference type="InterPro" id="IPR020846">
    <property type="entry name" value="MFS_dom"/>
</dbReference>
<comment type="caution">
    <text evidence="7">The sequence shown here is derived from an EMBL/GenBank/DDBJ whole genome shotgun (WGS) entry which is preliminary data.</text>
</comment>
<dbReference type="Gene3D" id="1.20.1720.10">
    <property type="entry name" value="Multidrug resistance protein D"/>
    <property type="match status" value="1"/>
</dbReference>
<keyword evidence="8" id="KW-1185">Reference proteome</keyword>
<feature type="transmembrane region" description="Helical" evidence="5">
    <location>
        <begin position="164"/>
        <end position="185"/>
    </location>
</feature>
<dbReference type="PANTHER" id="PTHR23501">
    <property type="entry name" value="MAJOR FACILITATOR SUPERFAMILY"/>
    <property type="match status" value="1"/>
</dbReference>
<dbReference type="RefSeq" id="WP_313765827.1">
    <property type="nucleotide sequence ID" value="NZ_BAAAVH010000012.1"/>
</dbReference>
<accession>A0ABW1F8M0</accession>
<feature type="transmembrane region" description="Helical" evidence="5">
    <location>
        <begin position="266"/>
        <end position="291"/>
    </location>
</feature>
<organism evidence="7 8">
    <name type="scientific">Kitasatospora aburaviensis</name>
    <dbReference type="NCBI Taxonomy" id="67265"/>
    <lineage>
        <taxon>Bacteria</taxon>
        <taxon>Bacillati</taxon>
        <taxon>Actinomycetota</taxon>
        <taxon>Actinomycetes</taxon>
        <taxon>Kitasatosporales</taxon>
        <taxon>Streptomycetaceae</taxon>
        <taxon>Kitasatospora</taxon>
    </lineage>
</organism>
<evidence type="ECO:0000256" key="3">
    <source>
        <dbReference type="ARBA" id="ARBA00022989"/>
    </source>
</evidence>
<evidence type="ECO:0000259" key="6">
    <source>
        <dbReference type="PROSITE" id="PS50850"/>
    </source>
</evidence>
<evidence type="ECO:0000313" key="8">
    <source>
        <dbReference type="Proteomes" id="UP001596067"/>
    </source>
</evidence>
<feature type="transmembrane region" description="Helical" evidence="5">
    <location>
        <begin position="77"/>
        <end position="96"/>
    </location>
</feature>
<evidence type="ECO:0000256" key="4">
    <source>
        <dbReference type="ARBA" id="ARBA00023136"/>
    </source>
</evidence>
<protein>
    <submittedName>
        <fullName evidence="7">MFS transporter</fullName>
    </submittedName>
</protein>
<keyword evidence="4 5" id="KW-0472">Membrane</keyword>
<keyword evidence="3 5" id="KW-1133">Transmembrane helix</keyword>
<feature type="transmembrane region" description="Helical" evidence="5">
    <location>
        <begin position="197"/>
        <end position="215"/>
    </location>
</feature>
<dbReference type="EMBL" id="JBHSOD010000088">
    <property type="protein sequence ID" value="MFC5890606.1"/>
    <property type="molecule type" value="Genomic_DNA"/>
</dbReference>
<feature type="transmembrane region" description="Helical" evidence="5">
    <location>
        <begin position="136"/>
        <end position="158"/>
    </location>
</feature>
<comment type="subcellular location">
    <subcellularLocation>
        <location evidence="1">Cell membrane</location>
        <topology evidence="1">Multi-pass membrane protein</topology>
    </subcellularLocation>
</comment>
<feature type="transmembrane region" description="Helical" evidence="5">
    <location>
        <begin position="332"/>
        <end position="352"/>
    </location>
</feature>
<feature type="domain" description="Major facilitator superfamily (MFS) profile" evidence="6">
    <location>
        <begin position="9"/>
        <end position="478"/>
    </location>
</feature>